<dbReference type="EMBL" id="KJ025957">
    <property type="protein sequence ID" value="AHY25393.1"/>
    <property type="molecule type" value="Genomic_DNA"/>
</dbReference>
<reference evidence="1 2" key="1">
    <citation type="submission" date="2014-01" db="EMBL/GenBank/DDBJ databases">
        <authorList>
            <person name="Zhang G."/>
            <person name="Jin J."/>
            <person name="Li Z.J."/>
            <person name="Wang S.W."/>
            <person name="Chen S.J."/>
            <person name="Wang S.M."/>
            <person name="Wang X.T."/>
            <person name="Li Y.H."/>
            <person name="Wang J."/>
            <person name="Yang C.K."/>
            <person name="Wang L."/>
        </authorList>
    </citation>
    <scope>NUCLEOTIDE SEQUENCE [LARGE SCALE GENOMIC DNA]</scope>
</reference>
<dbReference type="GeneID" id="19485030"/>
<proteinExistence type="predicted"/>
<dbReference type="KEGG" id="vg:19485030"/>
<name>A0A023W5Q1_9CAUD</name>
<evidence type="ECO:0000313" key="1">
    <source>
        <dbReference type="EMBL" id="AHY25393.1"/>
    </source>
</evidence>
<sequence>MIIYAGLLGCYTIGESLQRIMNQDSRLPGYVEPPAVVEQLVKYSDFILSRDNSGMLTLIKSRYTDSNSSFLYDSLSEFNKFRLSVYKRNKVFVTNPEAADQLYQWAQVTALQSVSAFNDAISILKVNSL</sequence>
<protein>
    <submittedName>
        <fullName evidence="1">Uncharacterized protein</fullName>
    </submittedName>
</protein>
<organism evidence="1 2">
    <name type="scientific">Serratia phage PS2</name>
    <dbReference type="NCBI Taxonomy" id="1481112"/>
    <lineage>
        <taxon>Viruses</taxon>
        <taxon>Duplodnaviria</taxon>
        <taxon>Heunggongvirae</taxon>
        <taxon>Uroviricota</taxon>
        <taxon>Caudoviricetes</taxon>
        <taxon>Muldoonvirus</taxon>
        <taxon>Muldoonvirus PS2</taxon>
    </lineage>
</organism>
<keyword evidence="2" id="KW-1185">Reference proteome</keyword>
<dbReference type="Proteomes" id="UP000024445">
    <property type="component" value="Segment"/>
</dbReference>
<dbReference type="RefSeq" id="YP_009030194.1">
    <property type="nucleotide sequence ID" value="NC_024121.1"/>
</dbReference>
<accession>A0A023W5Q1</accession>
<gene>
    <name evidence="1" type="ORF">PS2_147</name>
</gene>
<evidence type="ECO:0000313" key="2">
    <source>
        <dbReference type="Proteomes" id="UP000024445"/>
    </source>
</evidence>